<dbReference type="GO" id="GO:0006952">
    <property type="term" value="P:defense response"/>
    <property type="evidence" value="ECO:0007669"/>
    <property type="project" value="UniProtKB-KW"/>
</dbReference>
<feature type="domain" description="Disease resistance R13L4/SHOC-2-like LRR" evidence="5">
    <location>
        <begin position="291"/>
        <end position="488"/>
    </location>
</feature>
<evidence type="ECO:0000256" key="1">
    <source>
        <dbReference type="ARBA" id="ARBA00022737"/>
    </source>
</evidence>
<keyword evidence="6" id="KW-1185">Reference proteome</keyword>
<accession>A0A6P5WVJ3</accession>
<feature type="domain" description="NB-ARC" evidence="3">
    <location>
        <begin position="22"/>
        <end position="68"/>
    </location>
</feature>
<dbReference type="InterPro" id="IPR036388">
    <property type="entry name" value="WH-like_DNA-bd_sf"/>
</dbReference>
<dbReference type="PANTHER" id="PTHR36766:SF67">
    <property type="entry name" value="DISEASE RESISTANCE PROTEIN RGA3"/>
    <property type="match status" value="1"/>
</dbReference>
<gene>
    <name evidence="7" type="primary">LOC111277513</name>
</gene>
<evidence type="ECO:0000259" key="4">
    <source>
        <dbReference type="Pfam" id="PF23559"/>
    </source>
</evidence>
<evidence type="ECO:0000259" key="3">
    <source>
        <dbReference type="Pfam" id="PF00931"/>
    </source>
</evidence>
<evidence type="ECO:0000313" key="7">
    <source>
        <dbReference type="RefSeq" id="XP_022719677.1"/>
    </source>
</evidence>
<dbReference type="InterPro" id="IPR055414">
    <property type="entry name" value="LRR_R13L4/SHOC2-like"/>
</dbReference>
<organism evidence="6 7">
    <name type="scientific">Durio zibethinus</name>
    <name type="common">Durian</name>
    <dbReference type="NCBI Taxonomy" id="66656"/>
    <lineage>
        <taxon>Eukaryota</taxon>
        <taxon>Viridiplantae</taxon>
        <taxon>Streptophyta</taxon>
        <taxon>Embryophyta</taxon>
        <taxon>Tracheophyta</taxon>
        <taxon>Spermatophyta</taxon>
        <taxon>Magnoliopsida</taxon>
        <taxon>eudicotyledons</taxon>
        <taxon>Gunneridae</taxon>
        <taxon>Pentapetalae</taxon>
        <taxon>rosids</taxon>
        <taxon>malvids</taxon>
        <taxon>Malvales</taxon>
        <taxon>Malvaceae</taxon>
        <taxon>Helicteroideae</taxon>
        <taxon>Durio</taxon>
    </lineage>
</organism>
<name>A0A6P5WVJ3_DURZI</name>
<dbReference type="Pfam" id="PF00931">
    <property type="entry name" value="NB-ARC"/>
    <property type="match status" value="1"/>
</dbReference>
<dbReference type="AlphaFoldDB" id="A0A6P5WVJ3"/>
<dbReference type="GeneID" id="111277513"/>
<feature type="domain" description="Disease resistance protein winged helix" evidence="4">
    <location>
        <begin position="153"/>
        <end position="222"/>
    </location>
</feature>
<protein>
    <submittedName>
        <fullName evidence="7">Disease resistance protein RGA4</fullName>
    </submittedName>
</protein>
<dbReference type="Proteomes" id="UP000515121">
    <property type="component" value="Unplaced"/>
</dbReference>
<dbReference type="InterPro" id="IPR058922">
    <property type="entry name" value="WHD_DRP"/>
</dbReference>
<keyword evidence="2" id="KW-0611">Plant defense</keyword>
<dbReference type="InterPro" id="IPR032675">
    <property type="entry name" value="LRR_dom_sf"/>
</dbReference>
<dbReference type="SUPFAM" id="SSF52058">
    <property type="entry name" value="L domain-like"/>
    <property type="match status" value="1"/>
</dbReference>
<dbReference type="PANTHER" id="PTHR36766">
    <property type="entry name" value="PLANT BROAD-SPECTRUM MILDEW RESISTANCE PROTEIN RPW8"/>
    <property type="match status" value="1"/>
</dbReference>
<dbReference type="SUPFAM" id="SSF52540">
    <property type="entry name" value="P-loop containing nucleoside triphosphate hydrolases"/>
    <property type="match status" value="1"/>
</dbReference>
<dbReference type="Pfam" id="PF23598">
    <property type="entry name" value="LRR_14"/>
    <property type="match status" value="1"/>
</dbReference>
<dbReference type="KEGG" id="dzi:111277513"/>
<keyword evidence="1" id="KW-0677">Repeat</keyword>
<dbReference type="PRINTS" id="PR00364">
    <property type="entry name" value="DISEASERSIST"/>
</dbReference>
<dbReference type="OrthoDB" id="2018467at2759"/>
<dbReference type="Pfam" id="PF23559">
    <property type="entry name" value="WHD_DRP"/>
    <property type="match status" value="1"/>
</dbReference>
<dbReference type="GO" id="GO:0043531">
    <property type="term" value="F:ADP binding"/>
    <property type="evidence" value="ECO:0007669"/>
    <property type="project" value="InterPro"/>
</dbReference>
<dbReference type="Gene3D" id="3.80.10.10">
    <property type="entry name" value="Ribonuclease Inhibitor"/>
    <property type="match status" value="2"/>
</dbReference>
<dbReference type="InterPro" id="IPR042197">
    <property type="entry name" value="Apaf_helical"/>
</dbReference>
<dbReference type="RefSeq" id="XP_022719677.1">
    <property type="nucleotide sequence ID" value="XM_022863942.1"/>
</dbReference>
<sequence>MYGTKDHVKWMELRDLLMIMGNFQQSKILVTTRSSKVASIVGTIASYKLNCLSHKDCLSLFVKWAFREGDEKVYPNLLRIGDEIVKKCKGVPLAVRTLGSLLYMKTELHEWEFIKDNDIWKLDQNENDILPMLKLSYNHLPSHLQRCLTYLSLFPKDTIYDTDYIVQFWMAIGLIESPKQNEEWEDVGLQYFKELWSRGFVQDIEDEHTFYTFKIHDLIHNLLSNVSQDDCLTIYPHTINAAENIRHLSFSDDNPLRAPQSFLKNLKGVRTLVILPSSGRNRIIEEHFINASILNFKFLRSLDLSNSFLEVLPNSVGTLKHLRYLDLSFCRRMRKLPTSISKLQSLLTLRLLGVRLIEVPECLQSLISLRFLEITTDSLLLRDIQPGCWSSLQFLLLVDCDMIESIFEGMQHLTSLRRLVIQDCSRLISLPRSLKFLTKLEEIQILGCENINLWMEQEGEEDQDLHLRLETLTILGSEALKDLPRLLLQGSASTFKSMLIRRCPNFKVLPEWMQNLTSLNRLELVNCPALSSLPEGLNRLTALRQVKVQLCPALSQNCQPGVGADWSKIAHVQEVHIEDKKIVKPRSR</sequence>
<dbReference type="InterPro" id="IPR002182">
    <property type="entry name" value="NB-ARC"/>
</dbReference>
<proteinExistence type="predicted"/>
<dbReference type="Gene3D" id="1.10.8.430">
    <property type="entry name" value="Helical domain of apoptotic protease-activating factors"/>
    <property type="match status" value="1"/>
</dbReference>
<evidence type="ECO:0000313" key="6">
    <source>
        <dbReference type="Proteomes" id="UP000515121"/>
    </source>
</evidence>
<reference evidence="7" key="1">
    <citation type="submission" date="2025-08" db="UniProtKB">
        <authorList>
            <consortium name="RefSeq"/>
        </authorList>
    </citation>
    <scope>IDENTIFICATION</scope>
    <source>
        <tissue evidence="7">Fruit stalk</tissue>
    </source>
</reference>
<dbReference type="InterPro" id="IPR027417">
    <property type="entry name" value="P-loop_NTPase"/>
</dbReference>
<evidence type="ECO:0000259" key="5">
    <source>
        <dbReference type="Pfam" id="PF23598"/>
    </source>
</evidence>
<dbReference type="Gene3D" id="1.10.10.10">
    <property type="entry name" value="Winged helix-like DNA-binding domain superfamily/Winged helix DNA-binding domain"/>
    <property type="match status" value="1"/>
</dbReference>
<evidence type="ECO:0000256" key="2">
    <source>
        <dbReference type="ARBA" id="ARBA00022821"/>
    </source>
</evidence>